<evidence type="ECO:0000256" key="10">
    <source>
        <dbReference type="ARBA" id="ARBA00023136"/>
    </source>
</evidence>
<dbReference type="AlphaFoldDB" id="A0AAN7WNW2"/>
<evidence type="ECO:0000256" key="6">
    <source>
        <dbReference type="ARBA" id="ARBA00022692"/>
    </source>
</evidence>
<evidence type="ECO:0000313" key="16">
    <source>
        <dbReference type="Proteomes" id="UP001310594"/>
    </source>
</evidence>
<reference evidence="15" key="1">
    <citation type="submission" date="2023-08" db="EMBL/GenBank/DDBJ databases">
        <title>Black Yeasts Isolated from many extreme environments.</title>
        <authorList>
            <person name="Coleine C."/>
            <person name="Stajich J.E."/>
            <person name="Selbmann L."/>
        </authorList>
    </citation>
    <scope>NUCLEOTIDE SEQUENCE</scope>
    <source>
        <strain evidence="15">CCFEE 5810</strain>
    </source>
</reference>
<dbReference type="GO" id="GO:0030148">
    <property type="term" value="P:sphingolipid biosynthetic process"/>
    <property type="evidence" value="ECO:0007669"/>
    <property type="project" value="TreeGrafter"/>
</dbReference>
<sequence length="272" mass="30819">MNDLPPTTLTLDSTTNTKFITTMNRPEDSQQLAADKQDEKPVKVVPPSYRSLYLILYNFVSAILWSVVLGRSLLIAGLHGYGSVHAGVGEFTKWTQTLAALEIVHAAIGTLCRLRSVHGMNTDMVAGLVRAPLMTTVMQVASRFLLVWGVVLFFPTTTSQSRAYTSMLLAWSVTEVVRYSYFAISLGYGKVPERLIWVRYNAFFALYPIGISSECWLVWQSRAPGVKRWGTPWEWFCWAVLFIYVPGAYILFTHMMAQRRKVMRSLIEKKDS</sequence>
<gene>
    <name evidence="15" type="ORF">LTR97_003033</name>
</gene>
<dbReference type="Proteomes" id="UP001310594">
    <property type="component" value="Unassembled WGS sequence"/>
</dbReference>
<keyword evidence="11 14" id="KW-0275">Fatty acid biosynthesis</keyword>
<comment type="catalytic activity">
    <reaction evidence="13 14">
        <text>a very-long-chain (3R)-3-hydroxyacyl-CoA = a very-long-chain (2E)-enoyl-CoA + H2O</text>
        <dbReference type="Rhea" id="RHEA:45812"/>
        <dbReference type="ChEBI" id="CHEBI:15377"/>
        <dbReference type="ChEBI" id="CHEBI:83728"/>
        <dbReference type="ChEBI" id="CHEBI:85440"/>
        <dbReference type="EC" id="4.2.1.134"/>
    </reaction>
</comment>
<comment type="subcellular location">
    <subcellularLocation>
        <location evidence="14">Endoplasmic reticulum membrane</location>
        <topology evidence="14">Multi-pass membrane protein</topology>
    </subcellularLocation>
    <subcellularLocation>
        <location evidence="1">Membrane</location>
        <topology evidence="1">Multi-pass membrane protein</topology>
    </subcellularLocation>
</comment>
<dbReference type="GO" id="GO:0102158">
    <property type="term" value="F:very-long-chain (3R)-3-hydroxyacyl-CoA dehydratase activity"/>
    <property type="evidence" value="ECO:0007669"/>
    <property type="project" value="UniProtKB-EC"/>
</dbReference>
<keyword evidence="7 14" id="KW-0276">Fatty acid metabolism</keyword>
<keyword evidence="9 14" id="KW-0443">Lipid metabolism</keyword>
<dbReference type="EMBL" id="JAVRQU010000004">
    <property type="protein sequence ID" value="KAK5704020.1"/>
    <property type="molecule type" value="Genomic_DNA"/>
</dbReference>
<name>A0AAN7WNW2_9PEZI</name>
<dbReference type="PANTHER" id="PTHR11035:SF3">
    <property type="entry name" value="VERY-LONG-CHAIN (3R)-3-HYDROXYACYL-COA DEHYDRATASE"/>
    <property type="match status" value="1"/>
</dbReference>
<evidence type="ECO:0000256" key="2">
    <source>
        <dbReference type="ARBA" id="ARBA00005194"/>
    </source>
</evidence>
<keyword evidence="12 14" id="KW-0456">Lyase</keyword>
<dbReference type="Pfam" id="PF04387">
    <property type="entry name" value="PTPLA"/>
    <property type="match status" value="1"/>
</dbReference>
<feature type="transmembrane region" description="Helical" evidence="14">
    <location>
        <begin position="52"/>
        <end position="74"/>
    </location>
</feature>
<evidence type="ECO:0000256" key="11">
    <source>
        <dbReference type="ARBA" id="ARBA00023160"/>
    </source>
</evidence>
<keyword evidence="6 14" id="KW-0812">Transmembrane</keyword>
<dbReference type="GO" id="GO:0042761">
    <property type="term" value="P:very long-chain fatty acid biosynthetic process"/>
    <property type="evidence" value="ECO:0007669"/>
    <property type="project" value="TreeGrafter"/>
</dbReference>
<evidence type="ECO:0000256" key="13">
    <source>
        <dbReference type="ARBA" id="ARBA00036671"/>
    </source>
</evidence>
<evidence type="ECO:0000256" key="5">
    <source>
        <dbReference type="ARBA" id="ARBA00022516"/>
    </source>
</evidence>
<dbReference type="GO" id="GO:0030497">
    <property type="term" value="P:fatty acid elongation"/>
    <property type="evidence" value="ECO:0007669"/>
    <property type="project" value="TreeGrafter"/>
</dbReference>
<evidence type="ECO:0000256" key="7">
    <source>
        <dbReference type="ARBA" id="ARBA00022832"/>
    </source>
</evidence>
<feature type="transmembrane region" description="Helical" evidence="14">
    <location>
        <begin position="239"/>
        <end position="257"/>
    </location>
</feature>
<dbReference type="GO" id="GO:0005789">
    <property type="term" value="C:endoplasmic reticulum membrane"/>
    <property type="evidence" value="ECO:0007669"/>
    <property type="project" value="UniProtKB-SubCell"/>
</dbReference>
<organism evidence="15 16">
    <name type="scientific">Elasticomyces elasticus</name>
    <dbReference type="NCBI Taxonomy" id="574655"/>
    <lineage>
        <taxon>Eukaryota</taxon>
        <taxon>Fungi</taxon>
        <taxon>Dikarya</taxon>
        <taxon>Ascomycota</taxon>
        <taxon>Pezizomycotina</taxon>
        <taxon>Dothideomycetes</taxon>
        <taxon>Dothideomycetidae</taxon>
        <taxon>Mycosphaerellales</taxon>
        <taxon>Teratosphaeriaceae</taxon>
        <taxon>Elasticomyces</taxon>
    </lineage>
</organism>
<dbReference type="EC" id="4.2.1.134" evidence="4 14"/>
<evidence type="ECO:0000256" key="8">
    <source>
        <dbReference type="ARBA" id="ARBA00022989"/>
    </source>
</evidence>
<evidence type="ECO:0000256" key="3">
    <source>
        <dbReference type="ARBA" id="ARBA00007811"/>
    </source>
</evidence>
<accession>A0AAN7WNW2</accession>
<feature type="transmembrane region" description="Helical" evidence="14">
    <location>
        <begin position="168"/>
        <end position="188"/>
    </location>
</feature>
<comment type="function">
    <text evidence="14">Catalyzes the third of the four reactions of the long-chain fatty acids elongation cycle. This endoplasmic reticulum-bound enzymatic process, allows the addition of two carbons to the chain of long- and very long-chain fatty acids/VLCFAs per cycle. This enzyme catalyzes the dehydration of the 3-hydroxyacyl-CoA intermediate into trans-2,3-enoyl-CoA, within each cycle of fatty acid elongation. Thereby, it participates to the production of VLCFAs of different chain lengths that are involved in multiple biological processes as precursors of membrane lipids and lipid mediators.</text>
</comment>
<protein>
    <recommendedName>
        <fullName evidence="4 14">Very-long-chain (3R)-3-hydroxyacyl-CoA dehydratase</fullName>
        <ecNumber evidence="4 14">4.2.1.134</ecNumber>
    </recommendedName>
</protein>
<feature type="transmembrane region" description="Helical" evidence="14">
    <location>
        <begin position="200"/>
        <end position="219"/>
    </location>
</feature>
<evidence type="ECO:0000256" key="4">
    <source>
        <dbReference type="ARBA" id="ARBA00013122"/>
    </source>
</evidence>
<keyword evidence="5 14" id="KW-0444">Lipid biosynthesis</keyword>
<comment type="similarity">
    <text evidence="3 14">Belongs to the very long-chain fatty acids dehydratase HACD family.</text>
</comment>
<keyword evidence="8 14" id="KW-1133">Transmembrane helix</keyword>
<keyword evidence="14" id="KW-0256">Endoplasmic reticulum</keyword>
<evidence type="ECO:0000256" key="12">
    <source>
        <dbReference type="ARBA" id="ARBA00023239"/>
    </source>
</evidence>
<evidence type="ECO:0000256" key="9">
    <source>
        <dbReference type="ARBA" id="ARBA00023098"/>
    </source>
</evidence>
<comment type="pathway">
    <text evidence="2 14">Lipid metabolism; fatty acid biosynthesis.</text>
</comment>
<proteinExistence type="inferred from homology"/>
<evidence type="ECO:0000256" key="14">
    <source>
        <dbReference type="RuleBase" id="RU363109"/>
    </source>
</evidence>
<evidence type="ECO:0000313" key="15">
    <source>
        <dbReference type="EMBL" id="KAK5704020.1"/>
    </source>
</evidence>
<evidence type="ECO:0000256" key="1">
    <source>
        <dbReference type="ARBA" id="ARBA00004141"/>
    </source>
</evidence>
<feature type="transmembrane region" description="Helical" evidence="14">
    <location>
        <begin position="133"/>
        <end position="156"/>
    </location>
</feature>
<dbReference type="PANTHER" id="PTHR11035">
    <property type="entry name" value="VERY-LONG-CHAIN (3R)-3-HYDROXYACYL-COA DEHYDRATASE"/>
    <property type="match status" value="1"/>
</dbReference>
<keyword evidence="10 14" id="KW-0472">Membrane</keyword>
<comment type="caution">
    <text evidence="15">The sequence shown here is derived from an EMBL/GenBank/DDBJ whole genome shotgun (WGS) entry which is preliminary data.</text>
</comment>
<dbReference type="InterPro" id="IPR007482">
    <property type="entry name" value="Tyr_Pase-like_PTPLA"/>
</dbReference>